<keyword evidence="5" id="KW-1185">Reference proteome</keyword>
<proteinExistence type="predicted"/>
<protein>
    <submittedName>
        <fullName evidence="4">Uncharacterized protein</fullName>
    </submittedName>
</protein>
<dbReference type="Pfam" id="PF13855">
    <property type="entry name" value="LRR_8"/>
    <property type="match status" value="1"/>
</dbReference>
<evidence type="ECO:0000256" key="3">
    <source>
        <dbReference type="SAM" id="MobiDB-lite"/>
    </source>
</evidence>
<dbReference type="EMBL" id="JAMYWD010000012">
    <property type="protein sequence ID" value="KAJ4950449.1"/>
    <property type="molecule type" value="Genomic_DNA"/>
</dbReference>
<gene>
    <name evidence="4" type="ORF">NE237_027281</name>
</gene>
<accession>A0A9Q0JRS1</accession>
<keyword evidence="1" id="KW-0433">Leucine-rich repeat</keyword>
<dbReference type="SMART" id="SM00365">
    <property type="entry name" value="LRR_SD22"/>
    <property type="match status" value="4"/>
</dbReference>
<sequence>MLPSRAAILRDCGKSLSYATRGAEAELWARGAALAQASLPSHLSHLSDLPRPLNGSANWLFKCFFSPTPPLLMLRKEGLFSSVSIHHFIVFPLILFKQHQEIFRERFRQRNHILSEMAKFSCFYLLMGCNRKSKVEEESPDFVDDGKGLGTEIKLEHPVESSGGEEVKSTSFRFSVPSGIQEKAAGPEATQEAYEGEDEHEDNLSIKRDFSDLDLQAHESEREEREELHHSTNRKIDQGMDYQSDKDVDLGVELIQSGFVSDPGIGKAEIFASPGLQRSCSNLETRNVMKRMADGMHPQRYHSFKHFHNSRKGDEFDAGIQGSPESVMTTRSADRVMLKKQTSSQILPSRSRKLWWKLFLWSHRNLEKSRSMKTQAFSNQKGGYWSDTLEPNQAKELSKMESPGSFTEESINTSPNWNKKFNNGASGLWPQNQWVASPTESSSITRIDDWVNSLETQSLLPFNDEGMATEDIAFPPSPDACPTTRTSYMNQKSNVSEEVLHANNVIQSLKSSSTVAHISGMCLKVLPPISRFSSLRSLNLSGNLIVHITSGSLPKGLHSLNLSRNKIHAIDGLRDLTRLRVLDLSYNRISKIGQGLSDCTIIKELYLAGNKISDVEGLHRLLKLMVLDLSFNKIATAKGLGQLVANYHSLVALNLLGNPLQSNIGEDQLRKTVSGILPELAYLNKQPIKTQRAREVVFSVGLEEWTSSHRTSHKRMGLSSSSGHRNRIVRTGQKTSLRSKRTHHHSPTRRKS</sequence>
<dbReference type="InterPro" id="IPR003591">
    <property type="entry name" value="Leu-rich_rpt_typical-subtyp"/>
</dbReference>
<feature type="compositionally biased region" description="Basic residues" evidence="3">
    <location>
        <begin position="737"/>
        <end position="752"/>
    </location>
</feature>
<dbReference type="FunFam" id="3.80.10.10:FF:000200">
    <property type="entry name" value="Outer arm dynein light chain 1 protein"/>
    <property type="match status" value="1"/>
</dbReference>
<dbReference type="PROSITE" id="PS51450">
    <property type="entry name" value="LRR"/>
    <property type="match status" value="5"/>
</dbReference>
<organism evidence="4 5">
    <name type="scientific">Protea cynaroides</name>
    <dbReference type="NCBI Taxonomy" id="273540"/>
    <lineage>
        <taxon>Eukaryota</taxon>
        <taxon>Viridiplantae</taxon>
        <taxon>Streptophyta</taxon>
        <taxon>Embryophyta</taxon>
        <taxon>Tracheophyta</taxon>
        <taxon>Spermatophyta</taxon>
        <taxon>Magnoliopsida</taxon>
        <taxon>Proteales</taxon>
        <taxon>Proteaceae</taxon>
        <taxon>Protea</taxon>
    </lineage>
</organism>
<dbReference type="Gene3D" id="3.80.10.10">
    <property type="entry name" value="Ribonuclease Inhibitor"/>
    <property type="match status" value="2"/>
</dbReference>
<evidence type="ECO:0000256" key="2">
    <source>
        <dbReference type="ARBA" id="ARBA00022737"/>
    </source>
</evidence>
<dbReference type="PANTHER" id="PTHR15454:SF37">
    <property type="entry name" value="OUTER ARM DYNEIN LIGHT CHAIN 1 PROTEIN"/>
    <property type="match status" value="1"/>
</dbReference>
<name>A0A9Q0JRS1_9MAGN</name>
<evidence type="ECO:0000313" key="4">
    <source>
        <dbReference type="EMBL" id="KAJ4950449.1"/>
    </source>
</evidence>
<reference evidence="4" key="1">
    <citation type="journal article" date="2023" name="Plant J.">
        <title>The genome of the king protea, Protea cynaroides.</title>
        <authorList>
            <person name="Chang J."/>
            <person name="Duong T.A."/>
            <person name="Schoeman C."/>
            <person name="Ma X."/>
            <person name="Roodt D."/>
            <person name="Barker N."/>
            <person name="Li Z."/>
            <person name="Van de Peer Y."/>
            <person name="Mizrachi E."/>
        </authorList>
    </citation>
    <scope>NUCLEOTIDE SEQUENCE</scope>
    <source>
        <tissue evidence="4">Young leaves</tissue>
    </source>
</reference>
<feature type="region of interest" description="Disordered" evidence="3">
    <location>
        <begin position="709"/>
        <end position="752"/>
    </location>
</feature>
<evidence type="ECO:0000313" key="5">
    <source>
        <dbReference type="Proteomes" id="UP001141806"/>
    </source>
</evidence>
<dbReference type="PANTHER" id="PTHR15454">
    <property type="entry name" value="NISCHARIN RELATED"/>
    <property type="match status" value="1"/>
</dbReference>
<feature type="region of interest" description="Disordered" evidence="3">
    <location>
        <begin position="218"/>
        <end position="237"/>
    </location>
</feature>
<dbReference type="InterPro" id="IPR001611">
    <property type="entry name" value="Leu-rich_rpt"/>
</dbReference>
<dbReference type="GO" id="GO:0005737">
    <property type="term" value="C:cytoplasm"/>
    <property type="evidence" value="ECO:0007669"/>
    <property type="project" value="TreeGrafter"/>
</dbReference>
<dbReference type="AlphaFoldDB" id="A0A9Q0JRS1"/>
<feature type="region of interest" description="Disordered" evidence="3">
    <location>
        <begin position="181"/>
        <end position="203"/>
    </location>
</feature>
<dbReference type="InterPro" id="IPR032675">
    <property type="entry name" value="LRR_dom_sf"/>
</dbReference>
<dbReference type="SUPFAM" id="SSF52075">
    <property type="entry name" value="Outer arm dynein light chain 1"/>
    <property type="match status" value="1"/>
</dbReference>
<dbReference type="OrthoDB" id="1904536at2759"/>
<dbReference type="Proteomes" id="UP001141806">
    <property type="component" value="Unassembled WGS sequence"/>
</dbReference>
<dbReference type="FunFam" id="3.80.10.10:FF:000505">
    <property type="entry name" value="Outer arm dynein light chain 1 protein"/>
    <property type="match status" value="1"/>
</dbReference>
<keyword evidence="2" id="KW-0677">Repeat</keyword>
<comment type="caution">
    <text evidence="4">The sequence shown here is derived from an EMBL/GenBank/DDBJ whole genome shotgun (WGS) entry which is preliminary data.</text>
</comment>
<dbReference type="SMART" id="SM00369">
    <property type="entry name" value="LRR_TYP"/>
    <property type="match status" value="3"/>
</dbReference>
<evidence type="ECO:0000256" key="1">
    <source>
        <dbReference type="ARBA" id="ARBA00022614"/>
    </source>
</evidence>